<sequence length="221" mass="25362">MPVEKHEKDWRHSQHWRVLRIMAEFIDGFQFLGDLKKSVTFFGSARYQEDDHWYKETRKLANLLAKNSFTVVTGGGPGIMEAANRGALEGGGESVGLNIKLPYEQRVNKYVREGVGFHYFFTRKVMLSYAAQAYVFCPGGFGTLDEAFELLTLIQTHKIYEKIPIVLLGKSFWGGLLQWLKKEVLEQQKNIDTEDLKLFRIVNTAEEALAIIKTSKPRQEI</sequence>
<organism evidence="2 3">
    <name type="scientific">Candidatus Yanofskybacteria bacterium RIFCSPHIGHO2_01_FULL_45_42</name>
    <dbReference type="NCBI Taxonomy" id="1802671"/>
    <lineage>
        <taxon>Bacteria</taxon>
        <taxon>Candidatus Yanofskyibacteriota</taxon>
    </lineage>
</organism>
<dbReference type="Pfam" id="PF03641">
    <property type="entry name" value="Lysine_decarbox"/>
    <property type="match status" value="1"/>
</dbReference>
<name>A0A1F8F6C9_9BACT</name>
<accession>A0A1F8F6C9</accession>
<dbReference type="Proteomes" id="UP000178023">
    <property type="component" value="Unassembled WGS sequence"/>
</dbReference>
<gene>
    <name evidence="2" type="ORF">A2750_01420</name>
</gene>
<dbReference type="NCBIfam" id="TIGR00730">
    <property type="entry name" value="Rossman fold protein, TIGR00730 family"/>
    <property type="match status" value="1"/>
</dbReference>
<dbReference type="InterPro" id="IPR052341">
    <property type="entry name" value="LOG_family_nucleotidases"/>
</dbReference>
<comment type="similarity">
    <text evidence="1">Belongs to the LOG family.</text>
</comment>
<dbReference type="Gene3D" id="3.40.50.450">
    <property type="match status" value="1"/>
</dbReference>
<dbReference type="EC" id="3.2.2.n1" evidence="1"/>
<dbReference type="InterPro" id="IPR031100">
    <property type="entry name" value="LOG_fam"/>
</dbReference>
<evidence type="ECO:0000256" key="1">
    <source>
        <dbReference type="RuleBase" id="RU363015"/>
    </source>
</evidence>
<evidence type="ECO:0000313" key="3">
    <source>
        <dbReference type="Proteomes" id="UP000178023"/>
    </source>
</evidence>
<proteinExistence type="inferred from homology"/>
<dbReference type="PANTHER" id="PTHR43393:SF3">
    <property type="entry name" value="LYSINE DECARBOXYLASE-LIKE PROTEIN"/>
    <property type="match status" value="1"/>
</dbReference>
<evidence type="ECO:0000313" key="2">
    <source>
        <dbReference type="EMBL" id="OGN08110.1"/>
    </source>
</evidence>
<reference evidence="2 3" key="1">
    <citation type="journal article" date="2016" name="Nat. Commun.">
        <title>Thousands of microbial genomes shed light on interconnected biogeochemical processes in an aquifer system.</title>
        <authorList>
            <person name="Anantharaman K."/>
            <person name="Brown C.T."/>
            <person name="Hug L.A."/>
            <person name="Sharon I."/>
            <person name="Castelle C.J."/>
            <person name="Probst A.J."/>
            <person name="Thomas B.C."/>
            <person name="Singh A."/>
            <person name="Wilkins M.J."/>
            <person name="Karaoz U."/>
            <person name="Brodie E.L."/>
            <person name="Williams K.H."/>
            <person name="Hubbard S.S."/>
            <person name="Banfield J.F."/>
        </authorList>
    </citation>
    <scope>NUCLEOTIDE SEQUENCE [LARGE SCALE GENOMIC DNA]</scope>
</reference>
<dbReference type="AlphaFoldDB" id="A0A1F8F6C9"/>
<dbReference type="GO" id="GO:0016787">
    <property type="term" value="F:hydrolase activity"/>
    <property type="evidence" value="ECO:0007669"/>
    <property type="project" value="UniProtKB-KW"/>
</dbReference>
<dbReference type="EMBL" id="MGJL01000011">
    <property type="protein sequence ID" value="OGN08110.1"/>
    <property type="molecule type" value="Genomic_DNA"/>
</dbReference>
<protein>
    <recommendedName>
        <fullName evidence="1">Cytokinin riboside 5'-monophosphate phosphoribohydrolase</fullName>
        <ecNumber evidence="1">3.2.2.n1</ecNumber>
    </recommendedName>
</protein>
<dbReference type="InterPro" id="IPR005269">
    <property type="entry name" value="LOG"/>
</dbReference>
<keyword evidence="1" id="KW-0203">Cytokinin biosynthesis</keyword>
<keyword evidence="1" id="KW-0378">Hydrolase</keyword>
<dbReference type="GO" id="GO:0005829">
    <property type="term" value="C:cytosol"/>
    <property type="evidence" value="ECO:0007669"/>
    <property type="project" value="TreeGrafter"/>
</dbReference>
<dbReference type="GO" id="GO:0009691">
    <property type="term" value="P:cytokinin biosynthetic process"/>
    <property type="evidence" value="ECO:0007669"/>
    <property type="project" value="UniProtKB-UniRule"/>
</dbReference>
<dbReference type="SUPFAM" id="SSF102405">
    <property type="entry name" value="MCP/YpsA-like"/>
    <property type="match status" value="1"/>
</dbReference>
<dbReference type="PANTHER" id="PTHR43393">
    <property type="entry name" value="CYTOKININ RIBOSIDE 5'-MONOPHOSPHATE PHOSPHORIBOHYDROLASE"/>
    <property type="match status" value="1"/>
</dbReference>
<comment type="caution">
    <text evidence="2">The sequence shown here is derived from an EMBL/GenBank/DDBJ whole genome shotgun (WGS) entry which is preliminary data.</text>
</comment>